<dbReference type="GeneID" id="13882713"/>
<dbReference type="RefSeq" id="XP_003957313.1">
    <property type="nucleotide sequence ID" value="XM_003957264.1"/>
</dbReference>
<name>H2AUX8_KAZAF</name>
<dbReference type="FunCoup" id="H2AUX8">
    <property type="interactions" value="34"/>
</dbReference>
<dbReference type="EMBL" id="HE650825">
    <property type="protein sequence ID" value="CCF58178.1"/>
    <property type="molecule type" value="Genomic_DNA"/>
</dbReference>
<accession>H2AUX8</accession>
<dbReference type="KEGG" id="kaf:KAFR_0E00240"/>
<evidence type="ECO:0000313" key="1">
    <source>
        <dbReference type="EMBL" id="CCF58178.1"/>
    </source>
</evidence>
<dbReference type="OrthoDB" id="4036068at2759"/>
<reference evidence="1 2" key="1">
    <citation type="journal article" date="2011" name="Proc. Natl. Acad. Sci. U.S.A.">
        <title>Evolutionary erosion of yeast sex chromosomes by mating-type switching accidents.</title>
        <authorList>
            <person name="Gordon J.L."/>
            <person name="Armisen D."/>
            <person name="Proux-Wera E."/>
            <person name="Oheigeartaigh S.S."/>
            <person name="Byrne K.P."/>
            <person name="Wolfe K.H."/>
        </authorList>
    </citation>
    <scope>NUCLEOTIDE SEQUENCE [LARGE SCALE GENOMIC DNA]</scope>
    <source>
        <strain evidence="2">ATCC 22294 / BCRC 22015 / CBS 2517 / CECT 1963 / NBRC 1671 / NRRL Y-8276</strain>
    </source>
</reference>
<proteinExistence type="predicted"/>
<organism evidence="1 2">
    <name type="scientific">Kazachstania africana (strain ATCC 22294 / BCRC 22015 / CBS 2517 / CECT 1963 / NBRC 1671 / NRRL Y-8276)</name>
    <name type="common">Yeast</name>
    <name type="synonym">Kluyveromyces africanus</name>
    <dbReference type="NCBI Taxonomy" id="1071382"/>
    <lineage>
        <taxon>Eukaryota</taxon>
        <taxon>Fungi</taxon>
        <taxon>Dikarya</taxon>
        <taxon>Ascomycota</taxon>
        <taxon>Saccharomycotina</taxon>
        <taxon>Saccharomycetes</taxon>
        <taxon>Saccharomycetales</taxon>
        <taxon>Saccharomycetaceae</taxon>
        <taxon>Kazachstania</taxon>
    </lineage>
</organism>
<dbReference type="AlphaFoldDB" id="H2AUX8"/>
<dbReference type="Proteomes" id="UP000005220">
    <property type="component" value="Chromosome 5"/>
</dbReference>
<protein>
    <submittedName>
        <fullName evidence="1">Uncharacterized protein</fullName>
    </submittedName>
</protein>
<sequence length="251" mass="29239">MHIQLTMSSVFKDLLKTPQFVYKYPSKINERQLKSLERNIAKKYVREKYSRNLSEHNAFCLFQWEKPITKDEWFNKEYFWNEFVKNKYNASIRSFFDETAVSKSMFAASLKLNLFSRRNGVKQASLMCVFQTIRNLDTVQSIIEGTTSTNCSYNLNLHSLGLRINMQGSSGANVTEYLGALVEESANMYKNLNYEKFLEIAKINKENRTNSKRLVAQNLLAQIAECQLTNPLISRDKKWLVFTKDIVSKDS</sequence>
<dbReference type="eggNOG" id="ENOG502S6VE">
    <property type="taxonomic scope" value="Eukaryota"/>
</dbReference>
<keyword evidence="2" id="KW-1185">Reference proteome</keyword>
<dbReference type="InParanoid" id="H2AUX8"/>
<evidence type="ECO:0000313" key="2">
    <source>
        <dbReference type="Proteomes" id="UP000005220"/>
    </source>
</evidence>
<gene>
    <name evidence="1" type="primary">KAFR0E00240</name>
    <name evidence="1" type="ORF">KAFR_0E00240</name>
</gene>
<dbReference type="HOGENOM" id="CLU_090080_0_0_1"/>